<dbReference type="EMBL" id="CDHN01000001">
    <property type="protein sequence ID" value="CEJ82091.1"/>
    <property type="molecule type" value="Genomic_DNA"/>
</dbReference>
<dbReference type="Pfam" id="PF06041">
    <property type="entry name" value="DUF924"/>
    <property type="match status" value="1"/>
</dbReference>
<dbReference type="Proteomes" id="UP000039046">
    <property type="component" value="Unassembled WGS sequence"/>
</dbReference>
<dbReference type="OrthoDB" id="414698at2759"/>
<name>A0A0A1SV31_9HYPO</name>
<sequence length="260" mass="29129">MSEQLRSIITPAVIRDVRDFWFEHIPDSHELFVPGAAANQRWYFGGEAVDKICVAKYGTTLQALKQANVVSGQDVLDAVRPEKPLDWLGLILLLDQMPRNCYRGASSAVVFEYFDKLAVAVAQAAVKAGIPERSPEIRWQSAYRSFFYLPLQHSEDRLIHDEAIRQCRLMGEDLNSLAAQQEAPTPEEDDGFKLQAWQAVHKDVDAAKALAVNQMDFQTRHTALIDKFGRYPHRNEALGRENTAAETEHFASGGDAFGGK</sequence>
<evidence type="ECO:0000313" key="1">
    <source>
        <dbReference type="EMBL" id="CEJ82091.1"/>
    </source>
</evidence>
<dbReference type="SUPFAM" id="SSF48452">
    <property type="entry name" value="TPR-like"/>
    <property type="match status" value="1"/>
</dbReference>
<protein>
    <submittedName>
        <fullName evidence="1">Uncharacterized protein</fullName>
    </submittedName>
</protein>
<reference evidence="1 2" key="1">
    <citation type="journal article" date="2015" name="Genome Announc.">
        <title>Draft Genome Sequence and Gene Annotation of the Entomopathogenic Fungus Verticillium hemipterigenum.</title>
        <authorList>
            <person name="Horn F."/>
            <person name="Habel A."/>
            <person name="Scharf D.H."/>
            <person name="Dworschak J."/>
            <person name="Brakhage A.A."/>
            <person name="Guthke R."/>
            <person name="Hertweck C."/>
            <person name="Linde J."/>
        </authorList>
    </citation>
    <scope>NUCLEOTIDE SEQUENCE [LARGE SCALE GENOMIC DNA]</scope>
</reference>
<dbReference type="InterPro" id="IPR010323">
    <property type="entry name" value="DUF924"/>
</dbReference>
<evidence type="ECO:0000313" key="2">
    <source>
        <dbReference type="Proteomes" id="UP000039046"/>
    </source>
</evidence>
<dbReference type="Gene3D" id="1.20.58.320">
    <property type="entry name" value="TPR-like"/>
    <property type="match status" value="1"/>
</dbReference>
<gene>
    <name evidence="1" type="ORF">VHEMI02180</name>
</gene>
<dbReference type="HOGENOM" id="CLU_065010_0_1_1"/>
<dbReference type="AlphaFoldDB" id="A0A0A1SV31"/>
<organism evidence="1 2">
    <name type="scientific">[Torrubiella] hemipterigena</name>
    <dbReference type="NCBI Taxonomy" id="1531966"/>
    <lineage>
        <taxon>Eukaryota</taxon>
        <taxon>Fungi</taxon>
        <taxon>Dikarya</taxon>
        <taxon>Ascomycota</taxon>
        <taxon>Pezizomycotina</taxon>
        <taxon>Sordariomycetes</taxon>
        <taxon>Hypocreomycetidae</taxon>
        <taxon>Hypocreales</taxon>
        <taxon>Clavicipitaceae</taxon>
        <taxon>Clavicipitaceae incertae sedis</taxon>
        <taxon>'Torrubiella' clade</taxon>
    </lineage>
</organism>
<accession>A0A0A1SV31</accession>
<dbReference type="Gene3D" id="1.25.40.10">
    <property type="entry name" value="Tetratricopeptide repeat domain"/>
    <property type="match status" value="1"/>
</dbReference>
<dbReference type="InterPro" id="IPR011990">
    <property type="entry name" value="TPR-like_helical_dom_sf"/>
</dbReference>
<proteinExistence type="predicted"/>
<keyword evidence="2" id="KW-1185">Reference proteome</keyword>